<accession>A0A328U6P8</accession>
<organism evidence="1 2">
    <name type="scientific">Paenibacillus montanisoli</name>
    <dbReference type="NCBI Taxonomy" id="2081970"/>
    <lineage>
        <taxon>Bacteria</taxon>
        <taxon>Bacillati</taxon>
        <taxon>Bacillota</taxon>
        <taxon>Bacilli</taxon>
        <taxon>Bacillales</taxon>
        <taxon>Paenibacillaceae</taxon>
        <taxon>Paenibacillus</taxon>
    </lineage>
</organism>
<dbReference type="EMBL" id="QLUW01000002">
    <property type="protein sequence ID" value="RAP75764.1"/>
    <property type="molecule type" value="Genomic_DNA"/>
</dbReference>
<protein>
    <submittedName>
        <fullName evidence="1">Uncharacterized protein</fullName>
    </submittedName>
</protein>
<sequence>MAFLEKLRLMRSTLQQQLSQPEYETIKQVVSGELNAVDAFIQEFIHTFELHEAPDVQMDQTLERNEDEDSHA</sequence>
<dbReference type="OrthoDB" id="2617663at2"/>
<reference evidence="1 2" key="1">
    <citation type="submission" date="2018-06" db="EMBL/GenBank/DDBJ databases">
        <title>Paenibacillus montanisoli sp. nov., isolated from mountain area soil.</title>
        <authorList>
            <person name="Wu M."/>
        </authorList>
    </citation>
    <scope>NUCLEOTIDE SEQUENCE [LARGE SCALE GENOMIC DNA]</scope>
    <source>
        <strain evidence="1 2">RA17</strain>
    </source>
</reference>
<comment type="caution">
    <text evidence="1">The sequence shown here is derived from an EMBL/GenBank/DDBJ whole genome shotgun (WGS) entry which is preliminary data.</text>
</comment>
<gene>
    <name evidence="1" type="ORF">DL346_09960</name>
</gene>
<evidence type="ECO:0000313" key="1">
    <source>
        <dbReference type="EMBL" id="RAP75764.1"/>
    </source>
</evidence>
<evidence type="ECO:0000313" key="2">
    <source>
        <dbReference type="Proteomes" id="UP000249260"/>
    </source>
</evidence>
<name>A0A328U6P8_9BACL</name>
<dbReference type="Proteomes" id="UP000249260">
    <property type="component" value="Unassembled WGS sequence"/>
</dbReference>
<proteinExistence type="predicted"/>
<dbReference type="AlphaFoldDB" id="A0A328U6P8"/>
<keyword evidence="2" id="KW-1185">Reference proteome</keyword>